<gene>
    <name evidence="1" type="ORF">M3P19_00900</name>
</gene>
<dbReference type="EMBL" id="JAMFMA010000001">
    <property type="protein sequence ID" value="MCL6272543.1"/>
    <property type="molecule type" value="Genomic_DNA"/>
</dbReference>
<organism evidence="1 2">
    <name type="scientific">Flagellimonas spongiicola</name>
    <dbReference type="NCBI Taxonomy" id="2942208"/>
    <lineage>
        <taxon>Bacteria</taxon>
        <taxon>Pseudomonadati</taxon>
        <taxon>Bacteroidota</taxon>
        <taxon>Flavobacteriia</taxon>
        <taxon>Flavobacteriales</taxon>
        <taxon>Flavobacteriaceae</taxon>
        <taxon>Flagellimonas</taxon>
    </lineage>
</organism>
<protein>
    <submittedName>
        <fullName evidence="1">Uncharacterized protein</fullName>
    </submittedName>
</protein>
<dbReference type="RefSeq" id="WP_249655730.1">
    <property type="nucleotide sequence ID" value="NZ_JAMFMA010000001.1"/>
</dbReference>
<evidence type="ECO:0000313" key="2">
    <source>
        <dbReference type="Proteomes" id="UP001203607"/>
    </source>
</evidence>
<accession>A0ABT0PMI1</accession>
<dbReference type="Proteomes" id="UP001203607">
    <property type="component" value="Unassembled WGS sequence"/>
</dbReference>
<comment type="caution">
    <text evidence="1">The sequence shown here is derived from an EMBL/GenBank/DDBJ whole genome shotgun (WGS) entry which is preliminary data.</text>
</comment>
<proteinExistence type="predicted"/>
<name>A0ABT0PMI1_9FLAO</name>
<evidence type="ECO:0000313" key="1">
    <source>
        <dbReference type="EMBL" id="MCL6272543.1"/>
    </source>
</evidence>
<keyword evidence="2" id="KW-1185">Reference proteome</keyword>
<reference evidence="1 2" key="1">
    <citation type="submission" date="2022-05" db="EMBL/GenBank/DDBJ databases">
        <authorList>
            <person name="Park J.-S."/>
        </authorList>
    </citation>
    <scope>NUCLEOTIDE SEQUENCE [LARGE SCALE GENOMIC DNA]</scope>
    <source>
        <strain evidence="1 2">2012CJ35-5</strain>
    </source>
</reference>
<sequence length="94" mass="11373">MINEEQYHQICKNVLKRHYYSFREDINDGFFYNTPTQAEKRLLKMIRDFRSEMEQRVPVSHNDSNSQVLKEQILGDYINIARKYGNKVKRKQGM</sequence>